<dbReference type="GO" id="GO:0010506">
    <property type="term" value="P:regulation of autophagy"/>
    <property type="evidence" value="ECO:0007669"/>
    <property type="project" value="InterPro"/>
</dbReference>
<evidence type="ECO:0000259" key="1">
    <source>
        <dbReference type="PROSITE" id="PS50011"/>
    </source>
</evidence>
<dbReference type="SUPFAM" id="SSF56112">
    <property type="entry name" value="Protein kinase-like (PK-like)"/>
    <property type="match status" value="1"/>
</dbReference>
<gene>
    <name evidence="2" type="ORF">GCK72_007510</name>
</gene>
<dbReference type="PANTHER" id="PTHR24348">
    <property type="entry name" value="SERINE/THREONINE-PROTEIN KINASE UNC-51-RELATED"/>
    <property type="match status" value="1"/>
</dbReference>
<dbReference type="AlphaFoldDB" id="A0A6A5HKA0"/>
<dbReference type="Gene3D" id="1.10.510.10">
    <property type="entry name" value="Transferase(Phosphotransferase) domain 1"/>
    <property type="match status" value="1"/>
</dbReference>
<dbReference type="PROSITE" id="PS50011">
    <property type="entry name" value="PROTEIN_KINASE_DOM"/>
    <property type="match status" value="1"/>
</dbReference>
<dbReference type="CTD" id="78774439"/>
<proteinExistence type="predicted"/>
<dbReference type="GO" id="GO:0004674">
    <property type="term" value="F:protein serine/threonine kinase activity"/>
    <property type="evidence" value="ECO:0007669"/>
    <property type="project" value="InterPro"/>
</dbReference>
<dbReference type="RefSeq" id="XP_053590459.1">
    <property type="nucleotide sequence ID" value="XM_053726265.1"/>
</dbReference>
<feature type="domain" description="Protein kinase" evidence="1">
    <location>
        <begin position="1"/>
        <end position="107"/>
    </location>
</feature>
<evidence type="ECO:0000313" key="2">
    <source>
        <dbReference type="EMBL" id="KAF1767551.1"/>
    </source>
</evidence>
<dbReference type="GO" id="GO:0005524">
    <property type="term" value="F:ATP binding"/>
    <property type="evidence" value="ECO:0007669"/>
    <property type="project" value="InterPro"/>
</dbReference>
<dbReference type="InterPro" id="IPR011009">
    <property type="entry name" value="Kinase-like_dom_sf"/>
</dbReference>
<protein>
    <recommendedName>
        <fullName evidence="1">Protein kinase domain-containing protein</fullName>
    </recommendedName>
</protein>
<dbReference type="GeneID" id="78774439"/>
<dbReference type="GO" id="GO:0005737">
    <property type="term" value="C:cytoplasm"/>
    <property type="evidence" value="ECO:0007669"/>
    <property type="project" value="TreeGrafter"/>
</dbReference>
<reference evidence="2 3" key="1">
    <citation type="submission" date="2019-12" db="EMBL/GenBank/DDBJ databases">
        <title>Chromosome-level assembly of the Caenorhabditis remanei genome.</title>
        <authorList>
            <person name="Teterina A.A."/>
            <person name="Willis J.H."/>
            <person name="Phillips P.C."/>
        </authorList>
    </citation>
    <scope>NUCLEOTIDE SEQUENCE [LARGE SCALE GENOMIC DNA]</scope>
    <source>
        <strain evidence="2 3">PX506</strain>
        <tissue evidence="2">Whole organism</tissue>
    </source>
</reference>
<sequence length="127" mass="14154">MSHRNVVPIDGTFCGSPGYIAPEVISRQKQTPALDCFSLGVILLKCSTGKKPFELPDGHISDEVVSKCKYLAPVSMNSSIREVTSKLIKKSPNARLTAVEELYSQLVTDHQRQRHYALQKIVRDNDL</sequence>
<dbReference type="EMBL" id="WUAV01000002">
    <property type="protein sequence ID" value="KAF1767551.1"/>
    <property type="molecule type" value="Genomic_DNA"/>
</dbReference>
<comment type="caution">
    <text evidence="2">The sequence shown here is derived from an EMBL/GenBank/DDBJ whole genome shotgun (WGS) entry which is preliminary data.</text>
</comment>
<dbReference type="GO" id="GO:0006914">
    <property type="term" value="P:autophagy"/>
    <property type="evidence" value="ECO:0007669"/>
    <property type="project" value="UniProtKB-ARBA"/>
</dbReference>
<dbReference type="Pfam" id="PF00069">
    <property type="entry name" value="Pkinase"/>
    <property type="match status" value="1"/>
</dbReference>
<dbReference type="InterPro" id="IPR000719">
    <property type="entry name" value="Prot_kinase_dom"/>
</dbReference>
<dbReference type="PANTHER" id="PTHR24348:SF71">
    <property type="entry name" value="PROTEIN KINASE DOMAIN-CONTAINING PROTEIN"/>
    <property type="match status" value="1"/>
</dbReference>
<dbReference type="InterPro" id="IPR045269">
    <property type="entry name" value="Atg1-like"/>
</dbReference>
<dbReference type="Proteomes" id="UP000483820">
    <property type="component" value="Chromosome II"/>
</dbReference>
<name>A0A6A5HKA0_CAERE</name>
<dbReference type="KEGG" id="crq:GCK72_007510"/>
<organism evidence="2 3">
    <name type="scientific">Caenorhabditis remanei</name>
    <name type="common">Caenorhabditis vulgaris</name>
    <dbReference type="NCBI Taxonomy" id="31234"/>
    <lineage>
        <taxon>Eukaryota</taxon>
        <taxon>Metazoa</taxon>
        <taxon>Ecdysozoa</taxon>
        <taxon>Nematoda</taxon>
        <taxon>Chromadorea</taxon>
        <taxon>Rhabditida</taxon>
        <taxon>Rhabditina</taxon>
        <taxon>Rhabditomorpha</taxon>
        <taxon>Rhabditoidea</taxon>
        <taxon>Rhabditidae</taxon>
        <taxon>Peloderinae</taxon>
        <taxon>Caenorhabditis</taxon>
    </lineage>
</organism>
<evidence type="ECO:0000313" key="3">
    <source>
        <dbReference type="Proteomes" id="UP000483820"/>
    </source>
</evidence>
<accession>A0A6A5HKA0</accession>